<dbReference type="InterPro" id="IPR004358">
    <property type="entry name" value="Sig_transdc_His_kin-like_C"/>
</dbReference>
<proteinExistence type="predicted"/>
<dbReference type="SMART" id="SM00387">
    <property type="entry name" value="HATPase_c"/>
    <property type="match status" value="1"/>
</dbReference>
<sequence>MRSDWLAAVVTNAATASDLPSAIGKKVTQETSVQLHTPLPSAAAAEQRAAATRRLAALGELTGGMAHDFRNLLTAIGSGLRLAENNWDDPAKLRAYLAETKIAIDGGIALTSQLLAFARHQSLDPHVGNVNEYLHTFEPFLRYGAGPDARLILDLTPDLPNCLLDPAFFDAAVLNLVTNARDAMPNGGRIDISTRHVSGSETPGIDLTSSYVRVRVRDEGCGMPADIIRKVFDPFFTTKGDHGTGFGLPQVRAFMEMVGGTIAISSEPEAGTTVDLLFPSVS</sequence>
<dbReference type="InterPro" id="IPR003594">
    <property type="entry name" value="HATPase_dom"/>
</dbReference>
<evidence type="ECO:0000256" key="3">
    <source>
        <dbReference type="ARBA" id="ARBA00022553"/>
    </source>
</evidence>
<reference evidence="5 6" key="1">
    <citation type="submission" date="2017-08" db="EMBL/GenBank/DDBJ databases">
        <title>Mesorhizobium wenxinae sp. nov., a novel rhizobial species isolated from root nodules of chickpea (Cicer arietinum L.).</title>
        <authorList>
            <person name="Zhang J."/>
        </authorList>
    </citation>
    <scope>NUCLEOTIDE SEQUENCE [LARGE SCALE GENOMIC DNA]</scope>
    <source>
        <strain evidence="6">WYCCWR 10019</strain>
    </source>
</reference>
<dbReference type="CDD" id="cd00082">
    <property type="entry name" value="HisKA"/>
    <property type="match status" value="1"/>
</dbReference>
<feature type="domain" description="Histidine kinase" evidence="4">
    <location>
        <begin position="64"/>
        <end position="282"/>
    </location>
</feature>
<dbReference type="InterPro" id="IPR005467">
    <property type="entry name" value="His_kinase_dom"/>
</dbReference>
<dbReference type="Gene3D" id="3.30.565.10">
    <property type="entry name" value="Histidine kinase-like ATPase, C-terminal domain"/>
    <property type="match status" value="1"/>
</dbReference>
<protein>
    <recommendedName>
        <fullName evidence="2">histidine kinase</fullName>
        <ecNumber evidence="2">2.7.13.3</ecNumber>
    </recommendedName>
</protein>
<dbReference type="PROSITE" id="PS50109">
    <property type="entry name" value="HIS_KIN"/>
    <property type="match status" value="1"/>
</dbReference>
<evidence type="ECO:0000256" key="2">
    <source>
        <dbReference type="ARBA" id="ARBA00012438"/>
    </source>
</evidence>
<keyword evidence="6" id="KW-1185">Reference proteome</keyword>
<dbReference type="InterPro" id="IPR003661">
    <property type="entry name" value="HisK_dim/P_dom"/>
</dbReference>
<organism evidence="5 6">
    <name type="scientific">Mesorhizobium wenxiniae</name>
    <dbReference type="NCBI Taxonomy" id="2014805"/>
    <lineage>
        <taxon>Bacteria</taxon>
        <taxon>Pseudomonadati</taxon>
        <taxon>Pseudomonadota</taxon>
        <taxon>Alphaproteobacteria</taxon>
        <taxon>Hyphomicrobiales</taxon>
        <taxon>Phyllobacteriaceae</taxon>
        <taxon>Mesorhizobium</taxon>
    </lineage>
</organism>
<evidence type="ECO:0000256" key="1">
    <source>
        <dbReference type="ARBA" id="ARBA00000085"/>
    </source>
</evidence>
<dbReference type="Pfam" id="PF02518">
    <property type="entry name" value="HATPase_c"/>
    <property type="match status" value="1"/>
</dbReference>
<dbReference type="Proteomes" id="UP000215931">
    <property type="component" value="Unassembled WGS sequence"/>
</dbReference>
<dbReference type="SUPFAM" id="SSF47384">
    <property type="entry name" value="Homodimeric domain of signal transducing histidine kinase"/>
    <property type="match status" value="1"/>
</dbReference>
<evidence type="ECO:0000313" key="6">
    <source>
        <dbReference type="Proteomes" id="UP000215931"/>
    </source>
</evidence>
<comment type="catalytic activity">
    <reaction evidence="1">
        <text>ATP + protein L-histidine = ADP + protein N-phospho-L-histidine.</text>
        <dbReference type="EC" id="2.7.13.3"/>
    </reaction>
</comment>
<dbReference type="AlphaFoldDB" id="A0A271KH62"/>
<dbReference type="SUPFAM" id="SSF55874">
    <property type="entry name" value="ATPase domain of HSP90 chaperone/DNA topoisomerase II/histidine kinase"/>
    <property type="match status" value="1"/>
</dbReference>
<dbReference type="InterPro" id="IPR036890">
    <property type="entry name" value="HATPase_C_sf"/>
</dbReference>
<accession>A0A271KH62</accession>
<keyword evidence="3" id="KW-0597">Phosphoprotein</keyword>
<evidence type="ECO:0000313" key="5">
    <source>
        <dbReference type="EMBL" id="PAP95046.1"/>
    </source>
</evidence>
<gene>
    <name evidence="5" type="ORF">CIT31_13215</name>
</gene>
<dbReference type="GO" id="GO:0000155">
    <property type="term" value="F:phosphorelay sensor kinase activity"/>
    <property type="evidence" value="ECO:0007669"/>
    <property type="project" value="InterPro"/>
</dbReference>
<name>A0A271KH62_9HYPH</name>
<dbReference type="EMBL" id="NPKH01000020">
    <property type="protein sequence ID" value="PAP95046.1"/>
    <property type="molecule type" value="Genomic_DNA"/>
</dbReference>
<evidence type="ECO:0000259" key="4">
    <source>
        <dbReference type="PROSITE" id="PS50109"/>
    </source>
</evidence>
<dbReference type="EC" id="2.7.13.3" evidence="2"/>
<dbReference type="PRINTS" id="PR00344">
    <property type="entry name" value="BCTRLSENSOR"/>
</dbReference>
<dbReference type="InterPro" id="IPR036097">
    <property type="entry name" value="HisK_dim/P_sf"/>
</dbReference>
<comment type="caution">
    <text evidence="5">The sequence shown here is derived from an EMBL/GenBank/DDBJ whole genome shotgun (WGS) entry which is preliminary data.</text>
</comment>
<dbReference type="Gene3D" id="1.10.287.130">
    <property type="match status" value="1"/>
</dbReference>
<dbReference type="PANTHER" id="PTHR43065">
    <property type="entry name" value="SENSOR HISTIDINE KINASE"/>
    <property type="match status" value="1"/>
</dbReference>
<dbReference type="PANTHER" id="PTHR43065:SF49">
    <property type="entry name" value="HISTIDINE KINASE"/>
    <property type="match status" value="1"/>
</dbReference>
<dbReference type="SMART" id="SM00388">
    <property type="entry name" value="HisKA"/>
    <property type="match status" value="1"/>
</dbReference>